<accession>A0A9N8WU62</accession>
<dbReference type="PANTHER" id="PTHR15323:SF6">
    <property type="entry name" value="CELL DIVISION CYCLE PROTEIN 123 HOMOLOG"/>
    <property type="match status" value="1"/>
</dbReference>
<name>A0A9N8WU62_9GLOM</name>
<gene>
    <name evidence="3" type="ORF">POCULU_LOCUS2223</name>
</gene>
<evidence type="ECO:0000256" key="1">
    <source>
        <dbReference type="ARBA" id="ARBA00011047"/>
    </source>
</evidence>
<organism evidence="3 4">
    <name type="scientific">Paraglomus occultum</name>
    <dbReference type="NCBI Taxonomy" id="144539"/>
    <lineage>
        <taxon>Eukaryota</taxon>
        <taxon>Fungi</taxon>
        <taxon>Fungi incertae sedis</taxon>
        <taxon>Mucoromycota</taxon>
        <taxon>Glomeromycotina</taxon>
        <taxon>Glomeromycetes</taxon>
        <taxon>Paraglomerales</taxon>
        <taxon>Paraglomeraceae</taxon>
        <taxon>Paraglomus</taxon>
    </lineage>
</organism>
<reference evidence="3" key="1">
    <citation type="submission" date="2021-06" db="EMBL/GenBank/DDBJ databases">
        <authorList>
            <person name="Kallberg Y."/>
            <person name="Tangrot J."/>
            <person name="Rosling A."/>
        </authorList>
    </citation>
    <scope>NUCLEOTIDE SEQUENCE</scope>
    <source>
        <strain evidence="3">IA702</strain>
    </source>
</reference>
<sequence>MPSSTSNNTINSTSATSSPLNFPPITEQHIRNCSFSSWYENFKRITLKSKIIKPLPDEFIKYLHADGVYLPDRNYLEGIHAGEISSDEEYGLEKEIWDIVNGFGGAVFPKLNWSSPKDATWISTTNTLKCNSPSDIFLLLKSSDFIAHDLDHAFEECYYEDEDVSRKLPSDEFELVLRKWYDVAPSMEFRCFVKDNEIVEIKDELETSITNFFESNIKERFPDSNYVIDVYISRNRERVWLMDFNPFGPMTDSLLYSWEEILTRPSSPKLRLVTSQAEASQSHNMAYSVNRYPREMFDFSQGQTVAEFAERFQNALAVSGRGNDEESENE</sequence>
<keyword evidence="4" id="KW-1185">Reference proteome</keyword>
<proteinExistence type="inferred from homology"/>
<dbReference type="OrthoDB" id="360540at2759"/>
<dbReference type="Proteomes" id="UP000789572">
    <property type="component" value="Unassembled WGS sequence"/>
</dbReference>
<comment type="caution">
    <text evidence="3">The sequence shown here is derived from an EMBL/GenBank/DDBJ whole genome shotgun (WGS) entry which is preliminary data.</text>
</comment>
<protein>
    <submittedName>
        <fullName evidence="3">5469_t:CDS:1</fullName>
    </submittedName>
</protein>
<dbReference type="Pfam" id="PF07065">
    <property type="entry name" value="D123"/>
    <property type="match status" value="1"/>
</dbReference>
<dbReference type="PANTHER" id="PTHR15323">
    <property type="entry name" value="D123 PROTEIN"/>
    <property type="match status" value="1"/>
</dbReference>
<dbReference type="InterPro" id="IPR009772">
    <property type="entry name" value="CDC123"/>
</dbReference>
<feature type="region of interest" description="Disordered" evidence="2">
    <location>
        <begin position="1"/>
        <end position="21"/>
    </location>
</feature>
<evidence type="ECO:0000313" key="3">
    <source>
        <dbReference type="EMBL" id="CAG8493978.1"/>
    </source>
</evidence>
<evidence type="ECO:0000256" key="2">
    <source>
        <dbReference type="SAM" id="MobiDB-lite"/>
    </source>
</evidence>
<dbReference type="GO" id="GO:0005737">
    <property type="term" value="C:cytoplasm"/>
    <property type="evidence" value="ECO:0007669"/>
    <property type="project" value="TreeGrafter"/>
</dbReference>
<evidence type="ECO:0000313" key="4">
    <source>
        <dbReference type="Proteomes" id="UP000789572"/>
    </source>
</evidence>
<dbReference type="AlphaFoldDB" id="A0A9N8WU62"/>
<feature type="compositionally biased region" description="Low complexity" evidence="2">
    <location>
        <begin position="1"/>
        <end position="18"/>
    </location>
</feature>
<comment type="similarity">
    <text evidence="1">Belongs to the CDC123 family.</text>
</comment>
<dbReference type="EMBL" id="CAJVPJ010000200">
    <property type="protein sequence ID" value="CAG8493978.1"/>
    <property type="molecule type" value="Genomic_DNA"/>
</dbReference>